<keyword evidence="4 6" id="KW-1133">Transmembrane helix</keyword>
<evidence type="ECO:0000256" key="6">
    <source>
        <dbReference type="SAM" id="Phobius"/>
    </source>
</evidence>
<feature type="transmembrane region" description="Helical" evidence="6">
    <location>
        <begin position="31"/>
        <end position="47"/>
    </location>
</feature>
<dbReference type="GO" id="GO:0005886">
    <property type="term" value="C:plasma membrane"/>
    <property type="evidence" value="ECO:0007669"/>
    <property type="project" value="UniProtKB-ARBA"/>
</dbReference>
<dbReference type="eggNOG" id="COG0619">
    <property type="taxonomic scope" value="Bacteria"/>
</dbReference>
<organism evidence="7 8">
    <name type="scientific">Chlorobium phaeobacteroides (strain DSM 266 / SMG 266 / 2430)</name>
    <dbReference type="NCBI Taxonomy" id="290317"/>
    <lineage>
        <taxon>Bacteria</taxon>
        <taxon>Pseudomonadati</taxon>
        <taxon>Chlorobiota</taxon>
        <taxon>Chlorobiia</taxon>
        <taxon>Chlorobiales</taxon>
        <taxon>Chlorobiaceae</taxon>
        <taxon>Chlorobium/Pelodictyon group</taxon>
        <taxon>Chlorobium</taxon>
    </lineage>
</organism>
<evidence type="ECO:0000256" key="2">
    <source>
        <dbReference type="ARBA" id="ARBA00022475"/>
    </source>
</evidence>
<dbReference type="PANTHER" id="PTHR34857">
    <property type="entry name" value="SLL0384 PROTEIN"/>
    <property type="match status" value="1"/>
</dbReference>
<evidence type="ECO:0000256" key="3">
    <source>
        <dbReference type="ARBA" id="ARBA00022692"/>
    </source>
</evidence>
<protein>
    <submittedName>
        <fullName evidence="7">Cobalt transport protein</fullName>
    </submittedName>
</protein>
<evidence type="ECO:0000313" key="8">
    <source>
        <dbReference type="Proteomes" id="UP000008701"/>
    </source>
</evidence>
<dbReference type="CDD" id="cd16914">
    <property type="entry name" value="EcfT"/>
    <property type="match status" value="1"/>
</dbReference>
<name>A1BDR5_CHLPD</name>
<feature type="transmembrane region" description="Helical" evidence="6">
    <location>
        <begin position="79"/>
        <end position="96"/>
    </location>
</feature>
<proteinExistence type="predicted"/>
<dbReference type="OrthoDB" id="8585740at2"/>
<keyword evidence="8" id="KW-1185">Reference proteome</keyword>
<dbReference type="PANTHER" id="PTHR34857:SF2">
    <property type="entry name" value="SLL0384 PROTEIN"/>
    <property type="match status" value="1"/>
</dbReference>
<dbReference type="Proteomes" id="UP000008701">
    <property type="component" value="Chromosome"/>
</dbReference>
<accession>A1BDR5</accession>
<evidence type="ECO:0000256" key="1">
    <source>
        <dbReference type="ARBA" id="ARBA00004141"/>
    </source>
</evidence>
<dbReference type="EMBL" id="CP000492">
    <property type="protein sequence ID" value="ABL64542.1"/>
    <property type="molecule type" value="Genomic_DNA"/>
</dbReference>
<keyword evidence="2" id="KW-1003">Cell membrane</keyword>
<dbReference type="AlphaFoldDB" id="A1BDR5"/>
<keyword evidence="3 6" id="KW-0812">Transmembrane</keyword>
<gene>
    <name evidence="7" type="ordered locus">Cpha266_0485</name>
</gene>
<dbReference type="KEGG" id="cph:Cpha266_0485"/>
<evidence type="ECO:0000256" key="4">
    <source>
        <dbReference type="ARBA" id="ARBA00022989"/>
    </source>
</evidence>
<keyword evidence="5 6" id="KW-0472">Membrane</keyword>
<feature type="transmembrane region" description="Helical" evidence="6">
    <location>
        <begin position="53"/>
        <end position="72"/>
    </location>
</feature>
<sequence length="256" mass="28125">MTNRVTRFFPCNANEKQNPEKGALLLGSDRSALLITGIFTLFVVSIPKFDLNGVIAFGAFPLFMMIATGISFTTVLKKILLLSPFVLFMAAGNMLLDRTPVITVEGITITGGLLSGSVIVAKTIITVTALLCLGLSIPFYRLFKALGELRVPEVLVTQLILLYRYSSVLGEEAISMQKGRAMRSFKGRGKGVFSTANLLGSLLLRTTNRAERLYRGMFARGFDGRIARYRPTATSNLERLALSVWSLVFIALRLVF</sequence>
<feature type="transmembrane region" description="Helical" evidence="6">
    <location>
        <begin position="116"/>
        <end position="140"/>
    </location>
</feature>
<dbReference type="Pfam" id="PF02361">
    <property type="entry name" value="CbiQ"/>
    <property type="match status" value="1"/>
</dbReference>
<comment type="subcellular location">
    <subcellularLocation>
        <location evidence="1">Membrane</location>
        <topology evidence="1">Multi-pass membrane protein</topology>
    </subcellularLocation>
</comment>
<dbReference type="STRING" id="290317.Cpha266_0485"/>
<dbReference type="HOGENOM" id="CLU_056469_1_2_10"/>
<dbReference type="InterPro" id="IPR003339">
    <property type="entry name" value="ABC/ECF_trnsptr_transmembrane"/>
</dbReference>
<dbReference type="InterPro" id="IPR051611">
    <property type="entry name" value="ECF_transporter_component"/>
</dbReference>
<evidence type="ECO:0000313" key="7">
    <source>
        <dbReference type="EMBL" id="ABL64542.1"/>
    </source>
</evidence>
<evidence type="ECO:0000256" key="5">
    <source>
        <dbReference type="ARBA" id="ARBA00023136"/>
    </source>
</evidence>
<reference evidence="7 8" key="1">
    <citation type="submission" date="2006-12" db="EMBL/GenBank/DDBJ databases">
        <title>Complete sequence of Chlorobium phaeobacteroides DSM 266.</title>
        <authorList>
            <consortium name="US DOE Joint Genome Institute"/>
            <person name="Copeland A."/>
            <person name="Lucas S."/>
            <person name="Lapidus A."/>
            <person name="Barry K."/>
            <person name="Detter J.C."/>
            <person name="Glavina del Rio T."/>
            <person name="Hammon N."/>
            <person name="Israni S."/>
            <person name="Pitluck S."/>
            <person name="Goltsman E."/>
            <person name="Schmutz J."/>
            <person name="Larimer F."/>
            <person name="Land M."/>
            <person name="Hauser L."/>
            <person name="Mikhailova N."/>
            <person name="Li T."/>
            <person name="Overmann J."/>
            <person name="Bryant D.A."/>
            <person name="Richardson P."/>
        </authorList>
    </citation>
    <scope>NUCLEOTIDE SEQUENCE [LARGE SCALE GENOMIC DNA]</scope>
    <source>
        <strain evidence="7 8">DSM 266</strain>
    </source>
</reference>
<dbReference type="RefSeq" id="WP_011744375.1">
    <property type="nucleotide sequence ID" value="NC_008639.1"/>
</dbReference>